<name>A0A4R6SLZ3_LABRH</name>
<evidence type="ECO:0000313" key="2">
    <source>
        <dbReference type="EMBL" id="TDQ05516.1"/>
    </source>
</evidence>
<evidence type="ECO:0000256" key="1">
    <source>
        <dbReference type="SAM" id="MobiDB-lite"/>
    </source>
</evidence>
<feature type="compositionally biased region" description="Low complexity" evidence="1">
    <location>
        <begin position="205"/>
        <end position="222"/>
    </location>
</feature>
<comment type="caution">
    <text evidence="2">The sequence shown here is derived from an EMBL/GenBank/DDBJ whole genome shotgun (WGS) entry which is preliminary data.</text>
</comment>
<protein>
    <submittedName>
        <fullName evidence="2">Uncharacterized protein</fullName>
    </submittedName>
</protein>
<keyword evidence="3" id="KW-1185">Reference proteome</keyword>
<dbReference type="AlphaFoldDB" id="A0A4R6SLZ3"/>
<proteinExistence type="predicted"/>
<accession>A0A4R6SLZ3</accession>
<dbReference type="Proteomes" id="UP000295444">
    <property type="component" value="Unassembled WGS sequence"/>
</dbReference>
<organism evidence="2 3">
    <name type="scientific">Labedaea rhizosphaerae</name>
    <dbReference type="NCBI Taxonomy" id="598644"/>
    <lineage>
        <taxon>Bacteria</taxon>
        <taxon>Bacillati</taxon>
        <taxon>Actinomycetota</taxon>
        <taxon>Actinomycetes</taxon>
        <taxon>Pseudonocardiales</taxon>
        <taxon>Pseudonocardiaceae</taxon>
        <taxon>Labedaea</taxon>
    </lineage>
</organism>
<gene>
    <name evidence="2" type="ORF">EV186_1011490</name>
</gene>
<dbReference type="RefSeq" id="WP_166659049.1">
    <property type="nucleotide sequence ID" value="NZ_SNXZ01000001.1"/>
</dbReference>
<feature type="region of interest" description="Disordered" evidence="1">
    <location>
        <begin position="197"/>
        <end position="251"/>
    </location>
</feature>
<evidence type="ECO:0000313" key="3">
    <source>
        <dbReference type="Proteomes" id="UP000295444"/>
    </source>
</evidence>
<reference evidence="2 3" key="1">
    <citation type="submission" date="2019-03" db="EMBL/GenBank/DDBJ databases">
        <title>Genomic Encyclopedia of Type Strains, Phase IV (KMG-IV): sequencing the most valuable type-strain genomes for metagenomic binning, comparative biology and taxonomic classification.</title>
        <authorList>
            <person name="Goeker M."/>
        </authorList>
    </citation>
    <scope>NUCLEOTIDE SEQUENCE [LARGE SCALE GENOMIC DNA]</scope>
    <source>
        <strain evidence="2 3">DSM 45361</strain>
    </source>
</reference>
<dbReference type="EMBL" id="SNXZ01000001">
    <property type="protein sequence ID" value="TDQ05516.1"/>
    <property type="molecule type" value="Genomic_DNA"/>
</dbReference>
<sequence>MDEAVYTWAITAVDHQGDRSKAEAWFTAIHAAYNEPEQVADYAEFTARLLERGAGGVDEAAVRLFAEDLERYESAPLDVVAALAEKYDTLADRYVELLAAAAAQPAAEEDAEQAAAAEEALWSWEDTTGEWSHYEDGNWVPQRSWDGTRWLVLNQEKTEWVVQRTWDGTRWWVMNEDRSEWVPEPGQEPVQLEPELQEPVELESELQQPVEPEPQEPVLQEPVLREPPEQEPPEQEPPKQDSVPPEPVPAAEAVVATAVMSTSLDEAMLEIPGLDGLTEDEIRKAMENALGSELKIS</sequence>